<dbReference type="GO" id="GO:0016491">
    <property type="term" value="F:oxidoreductase activity"/>
    <property type="evidence" value="ECO:0007669"/>
    <property type="project" value="UniProtKB-KW"/>
</dbReference>
<keyword evidence="2" id="KW-0732">Signal</keyword>
<dbReference type="PANTHER" id="PTHR13887:SF14">
    <property type="entry name" value="DISULFIDE BOND FORMATION PROTEIN D"/>
    <property type="match status" value="1"/>
</dbReference>
<comment type="similarity">
    <text evidence="1">Belongs to the thioredoxin family. DsbA subfamily.</text>
</comment>
<keyword evidence="3" id="KW-0560">Oxidoreductase</keyword>
<evidence type="ECO:0000313" key="7">
    <source>
        <dbReference type="EMBL" id="MBD2777970.1"/>
    </source>
</evidence>
<evidence type="ECO:0000256" key="2">
    <source>
        <dbReference type="ARBA" id="ARBA00022729"/>
    </source>
</evidence>
<evidence type="ECO:0000259" key="6">
    <source>
        <dbReference type="PROSITE" id="PS51352"/>
    </source>
</evidence>
<dbReference type="InterPro" id="IPR036249">
    <property type="entry name" value="Thioredoxin-like_sf"/>
</dbReference>
<dbReference type="PANTHER" id="PTHR13887">
    <property type="entry name" value="GLUTATHIONE S-TRANSFERASE KAPPA"/>
    <property type="match status" value="1"/>
</dbReference>
<dbReference type="RefSeq" id="WP_190837058.1">
    <property type="nucleotide sequence ID" value="NZ_CAWPPI010000118.1"/>
</dbReference>
<dbReference type="PROSITE" id="PS51352">
    <property type="entry name" value="THIOREDOXIN_2"/>
    <property type="match status" value="1"/>
</dbReference>
<sequence length="257" mass="29141">MRTFSDWCGQQLQRLGRLTTLCLLILVLSWTLPATAANRISPRLEENVLQIIRQHPEAILESLQAYQQQQQQVVQQIRQVFLQDLKTNPQAVIGESPTTGATSAKIVLVEFSDYQCPYCAEAHKNLKQILAKNPDKFTLVYKHFPLASIHNQAIPAAKAAWAAQQQGKFWEYHDALFTNQNKLGEDFYQEIAKNLNLDLPKFEQDRNNAEAAIRKDLQLAESLRLSGTPFFVLNSENFSGAVQLADLEKIFSQNATK</sequence>
<keyword evidence="4" id="KW-1015">Disulfide bond</keyword>
<dbReference type="InterPro" id="IPR013766">
    <property type="entry name" value="Thioredoxin_domain"/>
</dbReference>
<dbReference type="AlphaFoldDB" id="A0A8J6XTH7"/>
<feature type="domain" description="Thioredoxin" evidence="6">
    <location>
        <begin position="49"/>
        <end position="256"/>
    </location>
</feature>
<organism evidence="7 8">
    <name type="scientific">Iningainema tapete BLCC-T55</name>
    <dbReference type="NCBI Taxonomy" id="2748662"/>
    <lineage>
        <taxon>Bacteria</taxon>
        <taxon>Bacillati</taxon>
        <taxon>Cyanobacteriota</taxon>
        <taxon>Cyanophyceae</taxon>
        <taxon>Nostocales</taxon>
        <taxon>Scytonemataceae</taxon>
        <taxon>Iningainema tapete</taxon>
    </lineage>
</organism>
<name>A0A8J6XTH7_9CYAN</name>
<dbReference type="Pfam" id="PF13462">
    <property type="entry name" value="Thioredoxin_4"/>
    <property type="match status" value="1"/>
</dbReference>
<comment type="caution">
    <text evidence="7">The sequence shown here is derived from an EMBL/GenBank/DDBJ whole genome shotgun (WGS) entry which is preliminary data.</text>
</comment>
<dbReference type="SUPFAM" id="SSF52833">
    <property type="entry name" value="Thioredoxin-like"/>
    <property type="match status" value="1"/>
</dbReference>
<accession>A0A8J6XTH7</accession>
<reference evidence="7" key="1">
    <citation type="submission" date="2020-09" db="EMBL/GenBank/DDBJ databases">
        <title>Iningainema tapete sp. nov. (Scytonemataceae, Cyanobacteria) from greenhouses in central Florida (USA) produces two types of nodularin with biosynthetic potential for microcystin-LR and anabaenopeptins.</title>
        <authorList>
            <person name="Berthold D.E."/>
            <person name="Lefler F.W."/>
            <person name="Huang I.-S."/>
            <person name="Abdulla H."/>
            <person name="Zimba P.V."/>
            <person name="Laughinghouse H.D. IV."/>
        </authorList>
    </citation>
    <scope>NUCLEOTIDE SEQUENCE</scope>
    <source>
        <strain evidence="7">BLCCT55</strain>
    </source>
</reference>
<dbReference type="Proteomes" id="UP000629098">
    <property type="component" value="Unassembled WGS sequence"/>
</dbReference>
<evidence type="ECO:0000313" key="8">
    <source>
        <dbReference type="Proteomes" id="UP000629098"/>
    </source>
</evidence>
<keyword evidence="8" id="KW-1185">Reference proteome</keyword>
<evidence type="ECO:0000256" key="4">
    <source>
        <dbReference type="ARBA" id="ARBA00023157"/>
    </source>
</evidence>
<gene>
    <name evidence="7" type="ORF">ICL16_39485</name>
</gene>
<proteinExistence type="inferred from homology"/>
<evidence type="ECO:0000256" key="5">
    <source>
        <dbReference type="ARBA" id="ARBA00023284"/>
    </source>
</evidence>
<evidence type="ECO:0000256" key="1">
    <source>
        <dbReference type="ARBA" id="ARBA00005791"/>
    </source>
</evidence>
<dbReference type="InterPro" id="IPR012336">
    <property type="entry name" value="Thioredoxin-like_fold"/>
</dbReference>
<protein>
    <submittedName>
        <fullName evidence="7">Thioredoxin domain-containing protein</fullName>
    </submittedName>
</protein>
<evidence type="ECO:0000256" key="3">
    <source>
        <dbReference type="ARBA" id="ARBA00023002"/>
    </source>
</evidence>
<dbReference type="EMBL" id="JACXAE010000118">
    <property type="protein sequence ID" value="MBD2777970.1"/>
    <property type="molecule type" value="Genomic_DNA"/>
</dbReference>
<dbReference type="Gene3D" id="3.40.30.10">
    <property type="entry name" value="Glutaredoxin"/>
    <property type="match status" value="1"/>
</dbReference>
<keyword evidence="5" id="KW-0676">Redox-active center</keyword>